<dbReference type="Proteomes" id="UP000317998">
    <property type="component" value="Unassembled WGS sequence"/>
</dbReference>
<organism evidence="3 4">
    <name type="scientific">Homoserinimonas aerilata</name>
    <dbReference type="NCBI Taxonomy" id="1162970"/>
    <lineage>
        <taxon>Bacteria</taxon>
        <taxon>Bacillati</taxon>
        <taxon>Actinomycetota</taxon>
        <taxon>Actinomycetes</taxon>
        <taxon>Micrococcales</taxon>
        <taxon>Microbacteriaceae</taxon>
        <taxon>Homoserinimonas</taxon>
    </lineage>
</organism>
<feature type="domain" description="CAAX prenyl protease 2/Lysostaphin resistance protein A-like" evidence="2">
    <location>
        <begin position="157"/>
        <end position="245"/>
    </location>
</feature>
<dbReference type="AlphaFoldDB" id="A0A542XX87"/>
<accession>A0A542XX87</accession>
<reference evidence="3 4" key="1">
    <citation type="submission" date="2019-06" db="EMBL/GenBank/DDBJ databases">
        <title>Sequencing the genomes of 1000 actinobacteria strains.</title>
        <authorList>
            <person name="Klenk H.-P."/>
        </authorList>
    </citation>
    <scope>NUCLEOTIDE SEQUENCE [LARGE SCALE GENOMIC DNA]</scope>
    <source>
        <strain evidence="3 4">DSM 26477</strain>
    </source>
</reference>
<gene>
    <name evidence="3" type="ORF">FB562_2660</name>
</gene>
<keyword evidence="3" id="KW-0378">Hydrolase</keyword>
<keyword evidence="1" id="KW-0472">Membrane</keyword>
<evidence type="ECO:0000313" key="3">
    <source>
        <dbReference type="EMBL" id="TQL40451.1"/>
    </source>
</evidence>
<feature type="transmembrane region" description="Helical" evidence="1">
    <location>
        <begin position="73"/>
        <end position="97"/>
    </location>
</feature>
<keyword evidence="1" id="KW-1133">Transmembrane helix</keyword>
<dbReference type="EMBL" id="VFOM01000005">
    <property type="protein sequence ID" value="TQL40451.1"/>
    <property type="molecule type" value="Genomic_DNA"/>
</dbReference>
<evidence type="ECO:0000313" key="4">
    <source>
        <dbReference type="Proteomes" id="UP000317998"/>
    </source>
</evidence>
<dbReference type="GO" id="GO:0006508">
    <property type="term" value="P:proteolysis"/>
    <property type="evidence" value="ECO:0007669"/>
    <property type="project" value="UniProtKB-KW"/>
</dbReference>
<dbReference type="RefSeq" id="WP_141881762.1">
    <property type="nucleotide sequence ID" value="NZ_VFOM01000005.1"/>
</dbReference>
<dbReference type="GO" id="GO:0004175">
    <property type="term" value="F:endopeptidase activity"/>
    <property type="evidence" value="ECO:0007669"/>
    <property type="project" value="UniProtKB-ARBA"/>
</dbReference>
<dbReference type="GO" id="GO:0080120">
    <property type="term" value="P:CAAX-box protein maturation"/>
    <property type="evidence" value="ECO:0007669"/>
    <property type="project" value="UniProtKB-ARBA"/>
</dbReference>
<dbReference type="OrthoDB" id="2680086at2"/>
<keyword evidence="3" id="KW-0645">Protease</keyword>
<protein>
    <submittedName>
        <fullName evidence="3">CAAX prenyl protease-like protein</fullName>
    </submittedName>
</protein>
<feature type="transmembrane region" description="Helical" evidence="1">
    <location>
        <begin position="146"/>
        <end position="165"/>
    </location>
</feature>
<evidence type="ECO:0000259" key="2">
    <source>
        <dbReference type="Pfam" id="PF02517"/>
    </source>
</evidence>
<sequence>MNFAFHRLARSWPKYRWFKPLLTGLIAIVFYVLLSVLVSLGFFAVSLIDPQGFGAGFERLVFETVIDNSDPLVLAYSLVVVALMLPALLLATLIMGPRPLGLLSSVVGRLRWHWMGRLLLPALGAFAASYVLYLLVLPLIAGDPLVAPQVGASTWVMLAVTLLLVPLQATAEEYVFRGYLMQTIGGWLKHPAWAILLPVPLFMAGHLYDVWGLLDVGVFALFAGWITWRTGGLEAAIMAHVINNASIFALGAFGMVDVNAAEGSPWGVLVTALTLGLYAWLVLRMSGGIHRERRLVLPAAPTVPPPMQGYAQDE</sequence>
<feature type="transmembrane region" description="Helical" evidence="1">
    <location>
        <begin position="118"/>
        <end position="140"/>
    </location>
</feature>
<proteinExistence type="predicted"/>
<comment type="caution">
    <text evidence="3">The sequence shown here is derived from an EMBL/GenBank/DDBJ whole genome shotgun (WGS) entry which is preliminary data.</text>
</comment>
<feature type="transmembrane region" description="Helical" evidence="1">
    <location>
        <begin position="21"/>
        <end position="48"/>
    </location>
</feature>
<keyword evidence="1" id="KW-0812">Transmembrane</keyword>
<feature type="transmembrane region" description="Helical" evidence="1">
    <location>
        <begin position="235"/>
        <end position="254"/>
    </location>
</feature>
<evidence type="ECO:0000256" key="1">
    <source>
        <dbReference type="SAM" id="Phobius"/>
    </source>
</evidence>
<keyword evidence="4" id="KW-1185">Reference proteome</keyword>
<feature type="transmembrane region" description="Helical" evidence="1">
    <location>
        <begin position="210"/>
        <end position="228"/>
    </location>
</feature>
<dbReference type="Pfam" id="PF02517">
    <property type="entry name" value="Rce1-like"/>
    <property type="match status" value="1"/>
</dbReference>
<feature type="transmembrane region" description="Helical" evidence="1">
    <location>
        <begin position="266"/>
        <end position="283"/>
    </location>
</feature>
<dbReference type="InterPro" id="IPR003675">
    <property type="entry name" value="Rce1/LyrA-like_dom"/>
</dbReference>
<name>A0A542XX87_9MICO</name>